<evidence type="ECO:0000313" key="3">
    <source>
        <dbReference type="WBParaSite" id="HPBE_0001597001-mRNA-1"/>
    </source>
</evidence>
<dbReference type="OrthoDB" id="5870037at2759"/>
<dbReference type="Proteomes" id="UP000050761">
    <property type="component" value="Unassembled WGS sequence"/>
</dbReference>
<dbReference type="AlphaFoldDB" id="A0A183G3I8"/>
<accession>A0A183G3I8</accession>
<name>A0A183G3I8_HELPZ</name>
<dbReference type="EMBL" id="UZAH01029146">
    <property type="protein sequence ID" value="VDP04505.1"/>
    <property type="molecule type" value="Genomic_DNA"/>
</dbReference>
<evidence type="ECO:0000313" key="1">
    <source>
        <dbReference type="EMBL" id="VDP04505.1"/>
    </source>
</evidence>
<keyword evidence="2" id="KW-1185">Reference proteome</keyword>
<organism evidence="2 3">
    <name type="scientific">Heligmosomoides polygyrus</name>
    <name type="common">Parasitic roundworm</name>
    <dbReference type="NCBI Taxonomy" id="6339"/>
    <lineage>
        <taxon>Eukaryota</taxon>
        <taxon>Metazoa</taxon>
        <taxon>Ecdysozoa</taxon>
        <taxon>Nematoda</taxon>
        <taxon>Chromadorea</taxon>
        <taxon>Rhabditida</taxon>
        <taxon>Rhabditina</taxon>
        <taxon>Rhabditomorpha</taxon>
        <taxon>Strongyloidea</taxon>
        <taxon>Heligmosomidae</taxon>
        <taxon>Heligmosomoides</taxon>
    </lineage>
</organism>
<accession>A0A3P8BCI7</accession>
<reference evidence="1 2" key="1">
    <citation type="submission" date="2018-11" db="EMBL/GenBank/DDBJ databases">
        <authorList>
            <consortium name="Pathogen Informatics"/>
        </authorList>
    </citation>
    <scope>NUCLEOTIDE SEQUENCE [LARGE SCALE GENOMIC DNA]</scope>
</reference>
<protein>
    <submittedName>
        <fullName evidence="3">Secreted protein</fullName>
    </submittedName>
</protein>
<evidence type="ECO:0000313" key="2">
    <source>
        <dbReference type="Proteomes" id="UP000050761"/>
    </source>
</evidence>
<reference evidence="3" key="2">
    <citation type="submission" date="2019-09" db="UniProtKB">
        <authorList>
            <consortium name="WormBaseParasite"/>
        </authorList>
    </citation>
    <scope>IDENTIFICATION</scope>
</reference>
<proteinExistence type="predicted"/>
<gene>
    <name evidence="1" type="ORF">HPBE_LOCUS15969</name>
</gene>
<sequence length="96" mass="10705">MYLFELEYVLLVVRDSDATSRFASEASSLFQLCMWQGHDRWWRCLLVLCGLLPSVIPQIQQAQSGNINQNIGQPDSGTLFTGTGSNVYYGGEADLI</sequence>
<dbReference type="WBParaSite" id="HPBE_0001597001-mRNA-1">
    <property type="protein sequence ID" value="HPBE_0001597001-mRNA-1"/>
    <property type="gene ID" value="HPBE_0001597001"/>
</dbReference>